<reference evidence="2" key="1">
    <citation type="journal article" date="2023" name="Mol. Phylogenet. Evol.">
        <title>Genome-scale phylogeny and comparative genomics of the fungal order Sordariales.</title>
        <authorList>
            <person name="Hensen N."/>
            <person name="Bonometti L."/>
            <person name="Westerberg I."/>
            <person name="Brannstrom I.O."/>
            <person name="Guillou S."/>
            <person name="Cros-Aarteil S."/>
            <person name="Calhoun S."/>
            <person name="Haridas S."/>
            <person name="Kuo A."/>
            <person name="Mondo S."/>
            <person name="Pangilinan J."/>
            <person name="Riley R."/>
            <person name="LaButti K."/>
            <person name="Andreopoulos B."/>
            <person name="Lipzen A."/>
            <person name="Chen C."/>
            <person name="Yan M."/>
            <person name="Daum C."/>
            <person name="Ng V."/>
            <person name="Clum A."/>
            <person name="Steindorff A."/>
            <person name="Ohm R.A."/>
            <person name="Martin F."/>
            <person name="Silar P."/>
            <person name="Natvig D.O."/>
            <person name="Lalanne C."/>
            <person name="Gautier V."/>
            <person name="Ament-Velasquez S.L."/>
            <person name="Kruys A."/>
            <person name="Hutchinson M.I."/>
            <person name="Powell A.J."/>
            <person name="Barry K."/>
            <person name="Miller A.N."/>
            <person name="Grigoriev I.V."/>
            <person name="Debuchy R."/>
            <person name="Gladieux P."/>
            <person name="Hiltunen Thoren M."/>
            <person name="Johannesson H."/>
        </authorList>
    </citation>
    <scope>NUCLEOTIDE SEQUENCE</scope>
    <source>
        <strain evidence="2">CBS 315.58</strain>
    </source>
</reference>
<dbReference type="InterPro" id="IPR003959">
    <property type="entry name" value="ATPase_AAA_core"/>
</dbReference>
<sequence>PYRQCYLFHGPTGTGKTSLTLAIARHFDLNIYIVCLPVNGNDLKTLFARVSPPPDPLSS</sequence>
<evidence type="ECO:0000313" key="2">
    <source>
        <dbReference type="EMBL" id="KAK4194383.1"/>
    </source>
</evidence>
<proteinExistence type="predicted"/>
<dbReference type="Gene3D" id="3.40.50.300">
    <property type="entry name" value="P-loop containing nucleotide triphosphate hydrolases"/>
    <property type="match status" value="1"/>
</dbReference>
<name>A0AAN6X6K0_9PEZI</name>
<dbReference type="Pfam" id="PF00004">
    <property type="entry name" value="AAA"/>
    <property type="match status" value="1"/>
</dbReference>
<feature type="non-terminal residue" evidence="2">
    <location>
        <position position="1"/>
    </location>
</feature>
<accession>A0AAN6X6K0</accession>
<dbReference type="Proteomes" id="UP001303160">
    <property type="component" value="Unassembled WGS sequence"/>
</dbReference>
<reference evidence="2" key="2">
    <citation type="submission" date="2023-05" db="EMBL/GenBank/DDBJ databases">
        <authorList>
            <consortium name="Lawrence Berkeley National Laboratory"/>
            <person name="Steindorff A."/>
            <person name="Hensen N."/>
            <person name="Bonometti L."/>
            <person name="Westerberg I."/>
            <person name="Brannstrom I.O."/>
            <person name="Guillou S."/>
            <person name="Cros-Aarteil S."/>
            <person name="Calhoun S."/>
            <person name="Haridas S."/>
            <person name="Kuo A."/>
            <person name="Mondo S."/>
            <person name="Pangilinan J."/>
            <person name="Riley R."/>
            <person name="Labutti K."/>
            <person name="Andreopoulos B."/>
            <person name="Lipzen A."/>
            <person name="Chen C."/>
            <person name="Yanf M."/>
            <person name="Daum C."/>
            <person name="Ng V."/>
            <person name="Clum A."/>
            <person name="Ohm R."/>
            <person name="Martin F."/>
            <person name="Silar P."/>
            <person name="Natvig D."/>
            <person name="Lalanne C."/>
            <person name="Gautier V."/>
            <person name="Ament-Velasquez S.L."/>
            <person name="Kruys A."/>
            <person name="Hutchinson M.I."/>
            <person name="Powell A.J."/>
            <person name="Barry K."/>
            <person name="Miller A.N."/>
            <person name="Grigoriev I.V."/>
            <person name="Debuchy R."/>
            <person name="Gladieux P."/>
            <person name="Thoren M.H."/>
            <person name="Johannesson H."/>
        </authorList>
    </citation>
    <scope>NUCLEOTIDE SEQUENCE</scope>
    <source>
        <strain evidence="2">CBS 315.58</strain>
    </source>
</reference>
<evidence type="ECO:0000313" key="3">
    <source>
        <dbReference type="Proteomes" id="UP001303160"/>
    </source>
</evidence>
<dbReference type="SUPFAM" id="SSF52540">
    <property type="entry name" value="P-loop containing nucleoside triphosphate hydrolases"/>
    <property type="match status" value="1"/>
</dbReference>
<dbReference type="EMBL" id="MU864066">
    <property type="protein sequence ID" value="KAK4194383.1"/>
    <property type="molecule type" value="Genomic_DNA"/>
</dbReference>
<comment type="caution">
    <text evidence="2">The sequence shown here is derived from an EMBL/GenBank/DDBJ whole genome shotgun (WGS) entry which is preliminary data.</text>
</comment>
<dbReference type="AlphaFoldDB" id="A0AAN6X6K0"/>
<evidence type="ECO:0000259" key="1">
    <source>
        <dbReference type="Pfam" id="PF00004"/>
    </source>
</evidence>
<keyword evidence="3" id="KW-1185">Reference proteome</keyword>
<dbReference type="InterPro" id="IPR027417">
    <property type="entry name" value="P-loop_NTPase"/>
</dbReference>
<gene>
    <name evidence="2" type="ORF">QBC40DRAFT_188295</name>
</gene>
<organism evidence="2 3">
    <name type="scientific">Triangularia verruculosa</name>
    <dbReference type="NCBI Taxonomy" id="2587418"/>
    <lineage>
        <taxon>Eukaryota</taxon>
        <taxon>Fungi</taxon>
        <taxon>Dikarya</taxon>
        <taxon>Ascomycota</taxon>
        <taxon>Pezizomycotina</taxon>
        <taxon>Sordariomycetes</taxon>
        <taxon>Sordariomycetidae</taxon>
        <taxon>Sordariales</taxon>
        <taxon>Podosporaceae</taxon>
        <taxon>Triangularia</taxon>
    </lineage>
</organism>
<feature type="domain" description="ATPase AAA-type core" evidence="1">
    <location>
        <begin position="6"/>
        <end position="36"/>
    </location>
</feature>
<protein>
    <recommendedName>
        <fullName evidence="1">ATPase AAA-type core domain-containing protein</fullName>
    </recommendedName>
</protein>
<dbReference type="GO" id="GO:0005524">
    <property type="term" value="F:ATP binding"/>
    <property type="evidence" value="ECO:0007669"/>
    <property type="project" value="InterPro"/>
</dbReference>
<dbReference type="GO" id="GO:0016887">
    <property type="term" value="F:ATP hydrolysis activity"/>
    <property type="evidence" value="ECO:0007669"/>
    <property type="project" value="InterPro"/>
</dbReference>